<dbReference type="InterPro" id="IPR018723">
    <property type="entry name" value="DUF2254_membrane"/>
</dbReference>
<keyword evidence="1" id="KW-0472">Membrane</keyword>
<reference evidence="2" key="1">
    <citation type="submission" date="2023-02" db="EMBL/GenBank/DDBJ databases">
        <title>Genome of Flavobacteriaceae gen. nov. sp. strain F89.</title>
        <authorList>
            <person name="Wang Y."/>
        </authorList>
    </citation>
    <scope>NUCLEOTIDE SEQUENCE</scope>
    <source>
        <strain evidence="2">F89</strain>
    </source>
</reference>
<evidence type="ECO:0000313" key="3">
    <source>
        <dbReference type="Proteomes" id="UP001200642"/>
    </source>
</evidence>
<name>A0AAE3EXT4_9FLAO</name>
<dbReference type="RefSeq" id="WP_317903613.1">
    <property type="nucleotide sequence ID" value="NZ_JAIRBC010000033.1"/>
</dbReference>
<evidence type="ECO:0000256" key="1">
    <source>
        <dbReference type="SAM" id="Phobius"/>
    </source>
</evidence>
<feature type="transmembrane region" description="Helical" evidence="1">
    <location>
        <begin position="142"/>
        <end position="164"/>
    </location>
</feature>
<organism evidence="2 3">
    <name type="scientific">Cerina litoralis</name>
    <dbReference type="NCBI Taxonomy" id="2874477"/>
    <lineage>
        <taxon>Bacteria</taxon>
        <taxon>Pseudomonadati</taxon>
        <taxon>Bacteroidota</taxon>
        <taxon>Flavobacteriia</taxon>
        <taxon>Flavobacteriales</taxon>
        <taxon>Flavobacteriaceae</taxon>
        <taxon>Cerina</taxon>
    </lineage>
</organism>
<keyword evidence="3" id="KW-1185">Reference proteome</keyword>
<comment type="caution">
    <text evidence="2">The sequence shown here is derived from an EMBL/GenBank/DDBJ whole genome shotgun (WGS) entry which is preliminary data.</text>
</comment>
<feature type="transmembrane region" description="Helical" evidence="1">
    <location>
        <begin position="67"/>
        <end position="92"/>
    </location>
</feature>
<proteinExistence type="predicted"/>
<dbReference type="AlphaFoldDB" id="A0AAE3EXT4"/>
<keyword evidence="1" id="KW-0812">Transmembrane</keyword>
<dbReference type="Pfam" id="PF10011">
    <property type="entry name" value="DUF2254"/>
    <property type="match status" value="1"/>
</dbReference>
<accession>A0AAE3EXT4</accession>
<feature type="transmembrane region" description="Helical" evidence="1">
    <location>
        <begin position="20"/>
        <end position="40"/>
    </location>
</feature>
<feature type="transmembrane region" description="Helical" evidence="1">
    <location>
        <begin position="113"/>
        <end position="136"/>
    </location>
</feature>
<evidence type="ECO:0000313" key="2">
    <source>
        <dbReference type="EMBL" id="MCG2462475.1"/>
    </source>
</evidence>
<sequence length="425" mass="47668">MKAILKFIKKTYKDVLQSIAFYPVLISLCLFTLALIGLNIENLEIVKNIKKNIPYLFIQDYETARSILSTLIGGILSLTVFSFTMVMVVLNQASSDFSPRLLPGLISNKRHQIILGIYIGTLLYCIIMLISLGAYGVESNSLGLSTMFGAVLGVLCVGLFVYFIHSISKAIQIHNIIDRIFKRCSEFLDRQLKWQREETTALKKINSEEWTVIESETTGYFREFDISLMNHYLKNTNNQIEVLPYPNQHIWKGDPVLKLKVPIPEEELPPLHFCLDISSDRHEEDGGIGGMIKLMEIAVKAMSPGINDPGTAVDVIIKLGQLLNKMLQFPPLSSNKLEGGEVVVIKNSISAKQLMVSIVQPIRLYSKNDAMVLSILIQALTFAKGGINVSDENKQVVLEELEALKYDLEKNVGNPLDKAYVLKLF</sequence>
<gene>
    <name evidence="2" type="ORF">K8352_17065</name>
</gene>
<dbReference type="EMBL" id="JAIRBC010000033">
    <property type="protein sequence ID" value="MCG2462475.1"/>
    <property type="molecule type" value="Genomic_DNA"/>
</dbReference>
<dbReference type="Proteomes" id="UP001200642">
    <property type="component" value="Unassembled WGS sequence"/>
</dbReference>
<protein>
    <submittedName>
        <fullName evidence="2">DUF2254 domain-containing protein</fullName>
    </submittedName>
</protein>
<keyword evidence="1" id="KW-1133">Transmembrane helix</keyword>